<feature type="domain" description="DUF2231" evidence="2">
    <location>
        <begin position="7"/>
        <end position="148"/>
    </location>
</feature>
<dbReference type="AlphaFoldDB" id="A0A7C9N7J7"/>
<evidence type="ECO:0000313" key="3">
    <source>
        <dbReference type="EMBL" id="NAS27314.1"/>
    </source>
</evidence>
<accession>A0A7C9N7J7</accession>
<evidence type="ECO:0000256" key="1">
    <source>
        <dbReference type="SAM" id="Phobius"/>
    </source>
</evidence>
<sequence length="150" mass="15435">MFDSVFGLPLHPLVVHAAVVFTPLLAAVSVAYALLPRFRARLDWAVVLLAVAAPISVLAARLSGEALKESRYGGQAPAPVAEHESFATPLLLTSIALAVVALVLVWAVSKGRTGTLTTVLSVLAVAGAIAVTFYVVRAGHTGATAVWGLG</sequence>
<feature type="transmembrane region" description="Helical" evidence="1">
    <location>
        <begin position="13"/>
        <end position="35"/>
    </location>
</feature>
<proteinExistence type="predicted"/>
<keyword evidence="1" id="KW-1133">Transmembrane helix</keyword>
<dbReference type="EMBL" id="WXEW01000015">
    <property type="protein sequence ID" value="NAS27314.1"/>
    <property type="molecule type" value="Genomic_DNA"/>
</dbReference>
<dbReference type="InterPro" id="IPR019251">
    <property type="entry name" value="DUF2231_TM"/>
</dbReference>
<dbReference type="Pfam" id="PF09990">
    <property type="entry name" value="DUF2231"/>
    <property type="match status" value="1"/>
</dbReference>
<feature type="transmembrane region" description="Helical" evidence="1">
    <location>
        <begin position="42"/>
        <end position="62"/>
    </location>
</feature>
<dbReference type="RefSeq" id="WP_161484254.1">
    <property type="nucleotide sequence ID" value="NZ_WXEW01000015.1"/>
</dbReference>
<keyword evidence="1" id="KW-0472">Membrane</keyword>
<organism evidence="3 4">
    <name type="scientific">Herbidospora solisilvae</name>
    <dbReference type="NCBI Taxonomy" id="2696284"/>
    <lineage>
        <taxon>Bacteria</taxon>
        <taxon>Bacillati</taxon>
        <taxon>Actinomycetota</taxon>
        <taxon>Actinomycetes</taxon>
        <taxon>Streptosporangiales</taxon>
        <taxon>Streptosporangiaceae</taxon>
        <taxon>Herbidospora</taxon>
    </lineage>
</organism>
<name>A0A7C9N7J7_9ACTN</name>
<keyword evidence="4" id="KW-1185">Reference proteome</keyword>
<evidence type="ECO:0000313" key="4">
    <source>
        <dbReference type="Proteomes" id="UP000479526"/>
    </source>
</evidence>
<evidence type="ECO:0000259" key="2">
    <source>
        <dbReference type="Pfam" id="PF09990"/>
    </source>
</evidence>
<comment type="caution">
    <text evidence="3">The sequence shown here is derived from an EMBL/GenBank/DDBJ whole genome shotgun (WGS) entry which is preliminary data.</text>
</comment>
<feature type="transmembrane region" description="Helical" evidence="1">
    <location>
        <begin position="86"/>
        <end position="108"/>
    </location>
</feature>
<protein>
    <recommendedName>
        <fullName evidence="2">DUF2231 domain-containing protein</fullName>
    </recommendedName>
</protein>
<gene>
    <name evidence="3" type="ORF">GT755_37305</name>
</gene>
<feature type="transmembrane region" description="Helical" evidence="1">
    <location>
        <begin position="115"/>
        <end position="136"/>
    </location>
</feature>
<keyword evidence="1" id="KW-0812">Transmembrane</keyword>
<dbReference type="Proteomes" id="UP000479526">
    <property type="component" value="Unassembled WGS sequence"/>
</dbReference>
<reference evidence="3 4" key="1">
    <citation type="submission" date="2020-01" db="EMBL/GenBank/DDBJ databases">
        <title>Herbidospora sp. NEAU-GS84 nov., a novel actinomycete isolated from soil.</title>
        <authorList>
            <person name="Han L."/>
        </authorList>
    </citation>
    <scope>NUCLEOTIDE SEQUENCE [LARGE SCALE GENOMIC DNA]</scope>
    <source>
        <strain evidence="3 4">NEAU-GS84</strain>
    </source>
</reference>